<dbReference type="Gene3D" id="1.10.418.10">
    <property type="entry name" value="Calponin-like domain"/>
    <property type="match status" value="3"/>
</dbReference>
<dbReference type="OrthoDB" id="18740at2759"/>
<dbReference type="KEGG" id="aplc:110981725"/>
<feature type="domain" description="Calponin-homology (CH)" evidence="3">
    <location>
        <begin position="201"/>
        <end position="304"/>
    </location>
</feature>
<accession>A0A8B7YV78</accession>
<keyword evidence="1" id="KW-0677">Repeat</keyword>
<dbReference type="Proteomes" id="UP000694845">
    <property type="component" value="Unplaced"/>
</dbReference>
<keyword evidence="4" id="KW-1185">Reference proteome</keyword>
<evidence type="ECO:0000259" key="3">
    <source>
        <dbReference type="PROSITE" id="PS50021"/>
    </source>
</evidence>
<dbReference type="InterPro" id="IPR001715">
    <property type="entry name" value="CH_dom"/>
</dbReference>
<evidence type="ECO:0000256" key="2">
    <source>
        <dbReference type="ARBA" id="ARBA00023203"/>
    </source>
</evidence>
<feature type="domain" description="Calponin-homology (CH)" evidence="3">
    <location>
        <begin position="305"/>
        <end position="406"/>
    </location>
</feature>
<dbReference type="PROSITE" id="PS00019">
    <property type="entry name" value="ACTININ_1"/>
    <property type="match status" value="1"/>
</dbReference>
<dbReference type="InterPro" id="IPR001589">
    <property type="entry name" value="Actinin_actin-bd_CS"/>
</dbReference>
<keyword evidence="2" id="KW-0009">Actin-binding</keyword>
<dbReference type="GO" id="GO:0030036">
    <property type="term" value="P:actin cytoskeleton organization"/>
    <property type="evidence" value="ECO:0007669"/>
    <property type="project" value="InterPro"/>
</dbReference>
<dbReference type="PANTHER" id="PTHR38537:SF8">
    <property type="entry name" value="FILAMIN-A"/>
    <property type="match status" value="1"/>
</dbReference>
<dbReference type="OMA" id="PNESHAQ"/>
<dbReference type="Pfam" id="PF00307">
    <property type="entry name" value="CH"/>
    <property type="match status" value="3"/>
</dbReference>
<dbReference type="PANTHER" id="PTHR38537">
    <property type="entry name" value="JITTERBUG, ISOFORM N"/>
    <property type="match status" value="1"/>
</dbReference>
<dbReference type="SMART" id="SM00033">
    <property type="entry name" value="CH"/>
    <property type="match status" value="3"/>
</dbReference>
<evidence type="ECO:0000256" key="1">
    <source>
        <dbReference type="ARBA" id="ARBA00022737"/>
    </source>
</evidence>
<dbReference type="GO" id="GO:0051015">
    <property type="term" value="F:actin filament binding"/>
    <property type="evidence" value="ECO:0007669"/>
    <property type="project" value="InterPro"/>
</dbReference>
<protein>
    <submittedName>
        <fullName evidence="5">Filamin-A-like</fullName>
    </submittedName>
</protein>
<dbReference type="AlphaFoldDB" id="A0A8B7YV78"/>
<sequence>MYAPKDINKAKWLGRDACSARRNIFLLRSTRGTRTGVHLKFFVSRANPTPELELSDPTSTLVDDPTAVMPDSDPTAADAEWKKIQQNTFTRWINEQLKPAGKYVYNVETDLGDGLILIALLDQLIASDGRSPDLPRCNKRPVFKSQRLENISIVLKKIEDEQIRLVNIDASDILKGNLKLILGLIWTLILKYQISLDSSSKTPKQAMLEWINTVLPDRCITNFTTDWNDGIALSALINFCDPTLLTNVKSLDPASALDNCTHAIQLAKDKFEIPQILDPADMNNPKVDELSVMTYLSYFPRKGGPGWKTTLNWVRNKVPELNVQNFQSDWNDGRVLCALAEAVAEGACPEWRELNKDEKLANCQKGIEAGTKLGIKPTLSAQQLMSHDVKEHDVLFYAVHFQLFELKQ</sequence>
<dbReference type="InterPro" id="IPR044801">
    <property type="entry name" value="Filamin"/>
</dbReference>
<dbReference type="FunFam" id="1.10.418.10:FF:000006">
    <property type="entry name" value="Filamin-B isoform A"/>
    <property type="match status" value="1"/>
</dbReference>
<dbReference type="GeneID" id="110981725"/>
<dbReference type="SUPFAM" id="SSF47576">
    <property type="entry name" value="Calponin-homology domain, CH-domain"/>
    <property type="match status" value="2"/>
</dbReference>
<dbReference type="RefSeq" id="XP_022095231.1">
    <property type="nucleotide sequence ID" value="XM_022239539.1"/>
</dbReference>
<dbReference type="PROSITE" id="PS50021">
    <property type="entry name" value="CH"/>
    <property type="match status" value="3"/>
</dbReference>
<evidence type="ECO:0000313" key="4">
    <source>
        <dbReference type="Proteomes" id="UP000694845"/>
    </source>
</evidence>
<reference evidence="5" key="1">
    <citation type="submission" date="2025-08" db="UniProtKB">
        <authorList>
            <consortium name="RefSeq"/>
        </authorList>
    </citation>
    <scope>IDENTIFICATION</scope>
</reference>
<feature type="domain" description="Calponin-homology (CH)" evidence="3">
    <location>
        <begin position="83"/>
        <end position="193"/>
    </location>
</feature>
<dbReference type="InterPro" id="IPR036872">
    <property type="entry name" value="CH_dom_sf"/>
</dbReference>
<organism evidence="4 5">
    <name type="scientific">Acanthaster planci</name>
    <name type="common">Crown-of-thorns starfish</name>
    <dbReference type="NCBI Taxonomy" id="133434"/>
    <lineage>
        <taxon>Eukaryota</taxon>
        <taxon>Metazoa</taxon>
        <taxon>Echinodermata</taxon>
        <taxon>Eleutherozoa</taxon>
        <taxon>Asterozoa</taxon>
        <taxon>Asteroidea</taxon>
        <taxon>Valvatacea</taxon>
        <taxon>Valvatida</taxon>
        <taxon>Acanthasteridae</taxon>
        <taxon>Acanthaster</taxon>
    </lineage>
</organism>
<gene>
    <name evidence="5" type="primary">LOC110981725</name>
</gene>
<proteinExistence type="predicted"/>
<name>A0A8B7YV78_ACAPL</name>
<evidence type="ECO:0000313" key="5">
    <source>
        <dbReference type="RefSeq" id="XP_022095231.1"/>
    </source>
</evidence>